<dbReference type="EMBL" id="JABBWG010000135">
    <property type="protein sequence ID" value="KAG1799620.1"/>
    <property type="molecule type" value="Genomic_DNA"/>
</dbReference>
<feature type="compositionally biased region" description="Acidic residues" evidence="1">
    <location>
        <begin position="1"/>
        <end position="21"/>
    </location>
</feature>
<name>A0A9P7DPA1_9AGAM</name>
<protein>
    <submittedName>
        <fullName evidence="2">Uncharacterized protein</fullName>
    </submittedName>
</protein>
<organism evidence="2 3">
    <name type="scientific">Suillus subaureus</name>
    <dbReference type="NCBI Taxonomy" id="48587"/>
    <lineage>
        <taxon>Eukaryota</taxon>
        <taxon>Fungi</taxon>
        <taxon>Dikarya</taxon>
        <taxon>Basidiomycota</taxon>
        <taxon>Agaricomycotina</taxon>
        <taxon>Agaricomycetes</taxon>
        <taxon>Agaricomycetidae</taxon>
        <taxon>Boletales</taxon>
        <taxon>Suillineae</taxon>
        <taxon>Suillaceae</taxon>
        <taxon>Suillus</taxon>
    </lineage>
</organism>
<evidence type="ECO:0000313" key="2">
    <source>
        <dbReference type="EMBL" id="KAG1799620.1"/>
    </source>
</evidence>
<keyword evidence="3" id="KW-1185">Reference proteome</keyword>
<feature type="region of interest" description="Disordered" evidence="1">
    <location>
        <begin position="1"/>
        <end position="23"/>
    </location>
</feature>
<sequence>MMGSVAEEDENALESNDEDIEVGNVDIGLDQDEHEQLCNALVTIEHFRGEAGAPLHNMPQVKRSKYTNYSANVEGSADNLWAPFNSQMDWEVAHWAKV</sequence>
<evidence type="ECO:0000256" key="1">
    <source>
        <dbReference type="SAM" id="MobiDB-lite"/>
    </source>
</evidence>
<dbReference type="OrthoDB" id="2686887at2759"/>
<evidence type="ECO:0000313" key="3">
    <source>
        <dbReference type="Proteomes" id="UP000807769"/>
    </source>
</evidence>
<dbReference type="AlphaFoldDB" id="A0A9P7DPA1"/>
<dbReference type="Proteomes" id="UP000807769">
    <property type="component" value="Unassembled WGS sequence"/>
</dbReference>
<gene>
    <name evidence="2" type="ORF">BJ212DRAFT_1488236</name>
</gene>
<proteinExistence type="predicted"/>
<accession>A0A9P7DPA1</accession>
<reference evidence="2" key="1">
    <citation type="journal article" date="2020" name="New Phytol.">
        <title>Comparative genomics reveals dynamic genome evolution in host specialist ectomycorrhizal fungi.</title>
        <authorList>
            <person name="Lofgren L.A."/>
            <person name="Nguyen N.H."/>
            <person name="Vilgalys R."/>
            <person name="Ruytinx J."/>
            <person name="Liao H.L."/>
            <person name="Branco S."/>
            <person name="Kuo A."/>
            <person name="LaButti K."/>
            <person name="Lipzen A."/>
            <person name="Andreopoulos W."/>
            <person name="Pangilinan J."/>
            <person name="Riley R."/>
            <person name="Hundley H."/>
            <person name="Na H."/>
            <person name="Barry K."/>
            <person name="Grigoriev I.V."/>
            <person name="Stajich J.E."/>
            <person name="Kennedy P.G."/>
        </authorList>
    </citation>
    <scope>NUCLEOTIDE SEQUENCE</scope>
    <source>
        <strain evidence="2">MN1</strain>
    </source>
</reference>
<dbReference type="RefSeq" id="XP_041185758.1">
    <property type="nucleotide sequence ID" value="XM_041341359.1"/>
</dbReference>
<comment type="caution">
    <text evidence="2">The sequence shown here is derived from an EMBL/GenBank/DDBJ whole genome shotgun (WGS) entry which is preliminary data.</text>
</comment>
<dbReference type="GeneID" id="64635375"/>